<dbReference type="InterPro" id="IPR000483">
    <property type="entry name" value="Cys-rich_flank_reg_C"/>
</dbReference>
<sequence>MVDNPLNCGCRLKWLQRLLVHTEAGDNQWARCAQPTRLSGQLIRELTDEQMQCIEESSDGRKVFPKIGFEY</sequence>
<reference evidence="4" key="1">
    <citation type="submission" date="2018-11" db="EMBL/GenBank/DDBJ databases">
        <authorList>
            <consortium name="Pathogen Informatics"/>
        </authorList>
    </citation>
    <scope>NUCLEOTIDE SEQUENCE</scope>
</reference>
<protein>
    <recommendedName>
        <fullName evidence="3">LRRCT domain-containing protein</fullName>
    </recommendedName>
</protein>
<accession>A0A3S5AFX2</accession>
<dbReference type="Gene3D" id="3.80.10.10">
    <property type="entry name" value="Ribonuclease Inhibitor"/>
    <property type="match status" value="1"/>
</dbReference>
<comment type="caution">
    <text evidence="4">The sequence shown here is derived from an EMBL/GenBank/DDBJ whole genome shotgun (WGS) entry which is preliminary data.</text>
</comment>
<name>A0A3S5AFX2_9PLAT</name>
<evidence type="ECO:0000256" key="1">
    <source>
        <dbReference type="ARBA" id="ARBA00022614"/>
    </source>
</evidence>
<proteinExistence type="predicted"/>
<evidence type="ECO:0000313" key="5">
    <source>
        <dbReference type="Proteomes" id="UP000784294"/>
    </source>
</evidence>
<evidence type="ECO:0000259" key="3">
    <source>
        <dbReference type="SMART" id="SM00082"/>
    </source>
</evidence>
<keyword evidence="5" id="KW-1185">Reference proteome</keyword>
<dbReference type="EMBL" id="CAAALY010041469">
    <property type="protein sequence ID" value="VEL19414.1"/>
    <property type="molecule type" value="Genomic_DNA"/>
</dbReference>
<dbReference type="SMART" id="SM00082">
    <property type="entry name" value="LRRCT"/>
    <property type="match status" value="1"/>
</dbReference>
<evidence type="ECO:0000313" key="4">
    <source>
        <dbReference type="EMBL" id="VEL19414.1"/>
    </source>
</evidence>
<gene>
    <name evidence="4" type="ORF">PXEA_LOCUS12854</name>
</gene>
<dbReference type="InterPro" id="IPR032675">
    <property type="entry name" value="LRR_dom_sf"/>
</dbReference>
<evidence type="ECO:0000256" key="2">
    <source>
        <dbReference type="ARBA" id="ARBA00022729"/>
    </source>
</evidence>
<dbReference type="Pfam" id="PF01463">
    <property type="entry name" value="LRRCT"/>
    <property type="match status" value="1"/>
</dbReference>
<keyword evidence="1" id="KW-0433">Leucine-rich repeat</keyword>
<dbReference type="OrthoDB" id="1741314at2759"/>
<dbReference type="Proteomes" id="UP000784294">
    <property type="component" value="Unassembled WGS sequence"/>
</dbReference>
<keyword evidence="2" id="KW-0732">Signal</keyword>
<organism evidence="4 5">
    <name type="scientific">Protopolystoma xenopodis</name>
    <dbReference type="NCBI Taxonomy" id="117903"/>
    <lineage>
        <taxon>Eukaryota</taxon>
        <taxon>Metazoa</taxon>
        <taxon>Spiralia</taxon>
        <taxon>Lophotrochozoa</taxon>
        <taxon>Platyhelminthes</taxon>
        <taxon>Monogenea</taxon>
        <taxon>Polyopisthocotylea</taxon>
        <taxon>Polystomatidea</taxon>
        <taxon>Polystomatidae</taxon>
        <taxon>Protopolystoma</taxon>
    </lineage>
</organism>
<feature type="domain" description="LRRCT" evidence="3">
    <location>
        <begin position="4"/>
        <end position="54"/>
    </location>
</feature>
<dbReference type="AlphaFoldDB" id="A0A3S5AFX2"/>